<keyword evidence="4 6" id="KW-0472">Membrane</keyword>
<dbReference type="EnsemblPlants" id="Pp3c10_5660V3.1">
    <property type="protein sequence ID" value="PAC:32901704.CDS.1"/>
    <property type="gene ID" value="Pp3c10_5660"/>
</dbReference>
<dbReference type="PANTHER" id="PTHR31234">
    <property type="entry name" value="LATE EMBRYOGENESIS ABUNDANT (LEA) HYDROXYPROLINE-RICH GLYCOPROTEIN FAMILY"/>
    <property type="match status" value="1"/>
</dbReference>
<comment type="subcellular location">
    <subcellularLocation>
        <location evidence="1">Membrane</location>
        <topology evidence="1">Single-pass membrane protein</topology>
    </subcellularLocation>
</comment>
<protein>
    <recommendedName>
        <fullName evidence="7">Late embryogenesis abundant protein LEA-2 subgroup domain-containing protein</fullName>
    </recommendedName>
</protein>
<evidence type="ECO:0000256" key="6">
    <source>
        <dbReference type="SAM" id="Phobius"/>
    </source>
</evidence>
<dbReference type="OrthoDB" id="1917746at2759"/>
<reference evidence="8 10" key="1">
    <citation type="journal article" date="2008" name="Science">
        <title>The Physcomitrella genome reveals evolutionary insights into the conquest of land by plants.</title>
        <authorList>
            <person name="Rensing S."/>
            <person name="Lang D."/>
            <person name="Zimmer A."/>
            <person name="Terry A."/>
            <person name="Salamov A."/>
            <person name="Shapiro H."/>
            <person name="Nishiyama T."/>
            <person name="Perroud P.-F."/>
            <person name="Lindquist E."/>
            <person name="Kamisugi Y."/>
            <person name="Tanahashi T."/>
            <person name="Sakakibara K."/>
            <person name="Fujita T."/>
            <person name="Oishi K."/>
            <person name="Shin-I T."/>
            <person name="Kuroki Y."/>
            <person name="Toyoda A."/>
            <person name="Suzuki Y."/>
            <person name="Hashimoto A."/>
            <person name="Yamaguchi K."/>
            <person name="Sugano A."/>
            <person name="Kohara Y."/>
            <person name="Fujiyama A."/>
            <person name="Anterola A."/>
            <person name="Aoki S."/>
            <person name="Ashton N."/>
            <person name="Barbazuk W.B."/>
            <person name="Barker E."/>
            <person name="Bennetzen J."/>
            <person name="Bezanilla M."/>
            <person name="Blankenship R."/>
            <person name="Cho S.H."/>
            <person name="Dutcher S."/>
            <person name="Estelle M."/>
            <person name="Fawcett J.A."/>
            <person name="Gundlach H."/>
            <person name="Hanada K."/>
            <person name="Heyl A."/>
            <person name="Hicks K.A."/>
            <person name="Hugh J."/>
            <person name="Lohr M."/>
            <person name="Mayer K."/>
            <person name="Melkozernov A."/>
            <person name="Murata T."/>
            <person name="Nelson D."/>
            <person name="Pils B."/>
            <person name="Prigge M."/>
            <person name="Reiss B."/>
            <person name="Renner T."/>
            <person name="Rombauts S."/>
            <person name="Rushton P."/>
            <person name="Sanderfoot A."/>
            <person name="Schween G."/>
            <person name="Shiu S.-H."/>
            <person name="Stueber K."/>
            <person name="Theodoulou F.L."/>
            <person name="Tu H."/>
            <person name="Van de Peer Y."/>
            <person name="Verrier P.J."/>
            <person name="Waters E."/>
            <person name="Wood A."/>
            <person name="Yang L."/>
            <person name="Cove D."/>
            <person name="Cuming A."/>
            <person name="Hasebe M."/>
            <person name="Lucas S."/>
            <person name="Mishler D.B."/>
            <person name="Reski R."/>
            <person name="Grigoriev I."/>
            <person name="Quatrano R.S."/>
            <person name="Boore J.L."/>
        </authorList>
    </citation>
    <scope>NUCLEOTIDE SEQUENCE [LARGE SCALE GENOMIC DNA]</scope>
    <source>
        <strain evidence="9 10">cv. Gransden 2004</strain>
    </source>
</reference>
<reference evidence="9" key="3">
    <citation type="submission" date="2020-12" db="UniProtKB">
        <authorList>
            <consortium name="EnsemblPlants"/>
        </authorList>
    </citation>
    <scope>IDENTIFICATION</scope>
</reference>
<evidence type="ECO:0000259" key="7">
    <source>
        <dbReference type="Pfam" id="PF03168"/>
    </source>
</evidence>
<dbReference type="EnsemblPlants" id="Pp3c10_5660V3.2">
    <property type="protein sequence ID" value="PAC:32901705.CDS.1"/>
    <property type="gene ID" value="Pp3c10_5660"/>
</dbReference>
<sequence>MGDQVHPGSPSIPPPATYAKPRHRGRRGGIASCCCCLLSTFCSLLFVLLLLAGITILVLWLVLKPIHLPKYSLDNVDFRSFSVGQNSTLNADILYTITANNPNKKIGIKYDNIDIQSSYDGQVFGRSTIPGFYQGHQNITTITSEVLVNDYALTSTSATTLASQIQSNSVPLHFRANAKVHVKIGSYTSPGFKVRVDCDVTMGVNPVLLKSKSCKLKRRS</sequence>
<name>A9S624_PHYPA</name>
<dbReference type="HOGENOM" id="CLU_1108589_0_0_1"/>
<feature type="domain" description="Late embryogenesis abundant protein LEA-2 subgroup" evidence="7">
    <location>
        <begin position="96"/>
        <end position="190"/>
    </location>
</feature>
<feature type="region of interest" description="Disordered" evidence="5">
    <location>
        <begin position="1"/>
        <end position="22"/>
    </location>
</feature>
<evidence type="ECO:0000313" key="10">
    <source>
        <dbReference type="Proteomes" id="UP000006727"/>
    </source>
</evidence>
<dbReference type="PaxDb" id="3218-PP1S51_40V6.1"/>
<evidence type="ECO:0000256" key="3">
    <source>
        <dbReference type="ARBA" id="ARBA00022989"/>
    </source>
</evidence>
<evidence type="ECO:0000256" key="4">
    <source>
        <dbReference type="ARBA" id="ARBA00023136"/>
    </source>
</evidence>
<dbReference type="GO" id="GO:0098542">
    <property type="term" value="P:defense response to other organism"/>
    <property type="evidence" value="ECO:0007669"/>
    <property type="project" value="InterPro"/>
</dbReference>
<organism evidence="8">
    <name type="scientific">Physcomitrium patens</name>
    <name type="common">Spreading-leaved earth moss</name>
    <name type="synonym">Physcomitrella patens</name>
    <dbReference type="NCBI Taxonomy" id="3218"/>
    <lineage>
        <taxon>Eukaryota</taxon>
        <taxon>Viridiplantae</taxon>
        <taxon>Streptophyta</taxon>
        <taxon>Embryophyta</taxon>
        <taxon>Bryophyta</taxon>
        <taxon>Bryophytina</taxon>
        <taxon>Bryopsida</taxon>
        <taxon>Funariidae</taxon>
        <taxon>Funariales</taxon>
        <taxon>Funariaceae</taxon>
        <taxon>Physcomitrium</taxon>
    </lineage>
</organism>
<dbReference type="GO" id="GO:0016020">
    <property type="term" value="C:membrane"/>
    <property type="evidence" value="ECO:0007669"/>
    <property type="project" value="UniProtKB-SubCell"/>
</dbReference>
<dbReference type="Gramene" id="Pp3c10_5660V3.2">
    <property type="protein sequence ID" value="PAC:32901705.CDS.1"/>
    <property type="gene ID" value="Pp3c10_5660"/>
</dbReference>
<evidence type="ECO:0000313" key="9">
    <source>
        <dbReference type="EnsemblPlants" id="PAC:32901704.CDS.1"/>
    </source>
</evidence>
<dbReference type="Gramene" id="Pp3c10_5660V3.1">
    <property type="protein sequence ID" value="PAC:32901704.CDS.1"/>
    <property type="gene ID" value="Pp3c10_5660"/>
</dbReference>
<accession>A9S624</accession>
<evidence type="ECO:0000256" key="1">
    <source>
        <dbReference type="ARBA" id="ARBA00004167"/>
    </source>
</evidence>
<keyword evidence="10" id="KW-1185">Reference proteome</keyword>
<dbReference type="AlphaFoldDB" id="A9S624"/>
<proteinExistence type="predicted"/>
<dbReference type="Gene3D" id="2.60.40.1820">
    <property type="match status" value="1"/>
</dbReference>
<dbReference type="eggNOG" id="ENOG502QVVS">
    <property type="taxonomic scope" value="Eukaryota"/>
</dbReference>
<dbReference type="PANTHER" id="PTHR31234:SF2">
    <property type="entry name" value="OS05G0199100 PROTEIN"/>
    <property type="match status" value="1"/>
</dbReference>
<dbReference type="EMBL" id="ABEU02000010">
    <property type="protein sequence ID" value="PNR46354.1"/>
    <property type="molecule type" value="Genomic_DNA"/>
</dbReference>
<feature type="transmembrane region" description="Helical" evidence="6">
    <location>
        <begin position="30"/>
        <end position="63"/>
    </location>
</feature>
<dbReference type="Pfam" id="PF03168">
    <property type="entry name" value="LEA_2"/>
    <property type="match status" value="1"/>
</dbReference>
<dbReference type="SUPFAM" id="SSF117070">
    <property type="entry name" value="LEA14-like"/>
    <property type="match status" value="1"/>
</dbReference>
<gene>
    <name evidence="9" type="primary">LOC112287999</name>
    <name evidence="8" type="ORF">PHYPA_013473</name>
</gene>
<keyword evidence="3 6" id="KW-1133">Transmembrane helix</keyword>
<keyword evidence="2 6" id="KW-0812">Transmembrane</keyword>
<evidence type="ECO:0000313" key="8">
    <source>
        <dbReference type="EMBL" id="PNR46354.1"/>
    </source>
</evidence>
<dbReference type="InterPro" id="IPR004864">
    <property type="entry name" value="LEA_2"/>
</dbReference>
<dbReference type="OMA" id="NCNVAIS"/>
<evidence type="ECO:0000256" key="5">
    <source>
        <dbReference type="SAM" id="MobiDB-lite"/>
    </source>
</evidence>
<evidence type="ECO:0000256" key="2">
    <source>
        <dbReference type="ARBA" id="ARBA00022692"/>
    </source>
</evidence>
<dbReference type="Proteomes" id="UP000006727">
    <property type="component" value="Chromosome 10"/>
</dbReference>
<reference evidence="8 10" key="2">
    <citation type="journal article" date="2018" name="Plant J.">
        <title>The Physcomitrella patens chromosome-scale assembly reveals moss genome structure and evolution.</title>
        <authorList>
            <person name="Lang D."/>
            <person name="Ullrich K.K."/>
            <person name="Murat F."/>
            <person name="Fuchs J."/>
            <person name="Jenkins J."/>
            <person name="Haas F.B."/>
            <person name="Piednoel M."/>
            <person name="Gundlach H."/>
            <person name="Van Bel M."/>
            <person name="Meyberg R."/>
            <person name="Vives C."/>
            <person name="Morata J."/>
            <person name="Symeonidi A."/>
            <person name="Hiss M."/>
            <person name="Muchero W."/>
            <person name="Kamisugi Y."/>
            <person name="Saleh O."/>
            <person name="Blanc G."/>
            <person name="Decker E.L."/>
            <person name="van Gessel N."/>
            <person name="Grimwood J."/>
            <person name="Hayes R.D."/>
            <person name="Graham S.W."/>
            <person name="Gunter L.E."/>
            <person name="McDaniel S.F."/>
            <person name="Hoernstein S.N.W."/>
            <person name="Larsson A."/>
            <person name="Li F.W."/>
            <person name="Perroud P.F."/>
            <person name="Phillips J."/>
            <person name="Ranjan P."/>
            <person name="Rokshar D.S."/>
            <person name="Rothfels C.J."/>
            <person name="Schneider L."/>
            <person name="Shu S."/>
            <person name="Stevenson D.W."/>
            <person name="Thummler F."/>
            <person name="Tillich M."/>
            <person name="Villarreal Aguilar J.C."/>
            <person name="Widiez T."/>
            <person name="Wong G.K."/>
            <person name="Wymore A."/>
            <person name="Zhang Y."/>
            <person name="Zimmer A.D."/>
            <person name="Quatrano R.S."/>
            <person name="Mayer K.F.X."/>
            <person name="Goodstein D."/>
            <person name="Casacuberta J.M."/>
            <person name="Vandepoele K."/>
            <person name="Reski R."/>
            <person name="Cuming A.C."/>
            <person name="Tuskan G.A."/>
            <person name="Maumus F."/>
            <person name="Salse J."/>
            <person name="Schmutz J."/>
            <person name="Rensing S.A."/>
        </authorList>
    </citation>
    <scope>NUCLEOTIDE SEQUENCE [LARGE SCALE GENOMIC DNA]</scope>
    <source>
        <strain evidence="9 10">cv. Gransden 2004</strain>
    </source>
</reference>
<dbReference type="InterPro" id="IPR044839">
    <property type="entry name" value="NDR1-like"/>
</dbReference>